<reference evidence="1 2" key="1">
    <citation type="submission" date="2018-08" db="EMBL/GenBank/DDBJ databases">
        <title>A genome reference for cultivated species of the human gut microbiota.</title>
        <authorList>
            <person name="Zou Y."/>
            <person name="Xue W."/>
            <person name="Luo G."/>
        </authorList>
    </citation>
    <scope>NUCLEOTIDE SEQUENCE [LARGE SCALE GENOMIC DNA]</scope>
    <source>
        <strain evidence="1 2">AF37-2AT</strain>
    </source>
</reference>
<dbReference type="RefSeq" id="WP_024731655.1">
    <property type="nucleotide sequence ID" value="NZ_CALBAT010000017.1"/>
</dbReference>
<accession>A0A3E3K390</accession>
<name>A0A3E3K390_9FIRM</name>
<sequence>MTVITASYAQKALIEAGYPVKELHTIEEGSNHFVFIVVLHDTSRLICKFAKVRKTEQNIGSANRDTLFGGLLSLEREAYLFSMIRDKAEVPTPKVYGIHRSEYGTFIVLEYMTGISQKEYMKQSGYSKQAFLNSMEYLGRDFAKIQQVTFPSFGNIMENSIIDPSGLTNFSDRFRFVIQMRLDRCIQKHMFSEKEISIVSRFFKEKLDQFRPHFEASISIPVLNFTDMHAENFYVDHFGKPSGYFDLESAQAAPAALEFYGFRFFLFNFYDEECFKAAEGAFFRGYQAAGGLYTPTTEEDGKAIDFLAGCRLLELAQSYWGYKDGVRDLWGEKMKNLLFAYIETEKIDYMSIGEIWRERDHQPPYPLTE</sequence>
<dbReference type="AlphaFoldDB" id="A0A3E3K390"/>
<dbReference type="SUPFAM" id="SSF56112">
    <property type="entry name" value="Protein kinase-like (PK-like)"/>
    <property type="match status" value="1"/>
</dbReference>
<dbReference type="OrthoDB" id="2025022at2"/>
<proteinExistence type="predicted"/>
<dbReference type="PANTHER" id="PTHR21310:SF15">
    <property type="entry name" value="AMINOGLYCOSIDE PHOSPHOTRANSFERASE DOMAIN-CONTAINING PROTEIN"/>
    <property type="match status" value="1"/>
</dbReference>
<comment type="caution">
    <text evidence="1">The sequence shown here is derived from an EMBL/GenBank/DDBJ whole genome shotgun (WGS) entry which is preliminary data.</text>
</comment>
<evidence type="ECO:0008006" key="3">
    <source>
        <dbReference type="Google" id="ProtNLM"/>
    </source>
</evidence>
<dbReference type="InterPro" id="IPR051678">
    <property type="entry name" value="AGP_Transferase"/>
</dbReference>
<protein>
    <recommendedName>
        <fullName evidence="3">Aminoglycoside phosphotransferase domain-containing protein</fullName>
    </recommendedName>
</protein>
<dbReference type="InterPro" id="IPR011009">
    <property type="entry name" value="Kinase-like_dom_sf"/>
</dbReference>
<organism evidence="1 2">
    <name type="scientific">Sellimonas intestinalis</name>
    <dbReference type="NCBI Taxonomy" id="1653434"/>
    <lineage>
        <taxon>Bacteria</taxon>
        <taxon>Bacillati</taxon>
        <taxon>Bacillota</taxon>
        <taxon>Clostridia</taxon>
        <taxon>Lachnospirales</taxon>
        <taxon>Lachnospiraceae</taxon>
        <taxon>Sellimonas</taxon>
    </lineage>
</organism>
<keyword evidence="2" id="KW-1185">Reference proteome</keyword>
<evidence type="ECO:0000313" key="2">
    <source>
        <dbReference type="Proteomes" id="UP000261080"/>
    </source>
</evidence>
<evidence type="ECO:0000313" key="1">
    <source>
        <dbReference type="EMBL" id="RGE87907.1"/>
    </source>
</evidence>
<dbReference type="PANTHER" id="PTHR21310">
    <property type="entry name" value="AMINOGLYCOSIDE PHOSPHOTRANSFERASE-RELATED-RELATED"/>
    <property type="match status" value="1"/>
</dbReference>
<gene>
    <name evidence="1" type="ORF">DW016_07290</name>
</gene>
<dbReference type="EMBL" id="QVLX01000003">
    <property type="protein sequence ID" value="RGE87907.1"/>
    <property type="molecule type" value="Genomic_DNA"/>
</dbReference>
<dbReference type="Proteomes" id="UP000261080">
    <property type="component" value="Unassembled WGS sequence"/>
</dbReference>